<comment type="catalytic activity">
    <reaction evidence="1">
        <text>[G-protein-coupled receptor] + ATP = [G-protein-coupled receptor]-phosphate + ADP + H(+)</text>
        <dbReference type="Rhea" id="RHEA:12008"/>
        <dbReference type="Rhea" id="RHEA-COMP:11260"/>
        <dbReference type="Rhea" id="RHEA-COMP:11261"/>
        <dbReference type="ChEBI" id="CHEBI:15378"/>
        <dbReference type="ChEBI" id="CHEBI:30616"/>
        <dbReference type="ChEBI" id="CHEBI:43176"/>
        <dbReference type="ChEBI" id="CHEBI:68546"/>
        <dbReference type="ChEBI" id="CHEBI:456216"/>
        <dbReference type="EC" id="2.7.11.16"/>
    </reaction>
</comment>
<dbReference type="OrthoDB" id="354826at2759"/>
<dbReference type="AlphaFoldDB" id="A0A851QAF3"/>
<feature type="non-terminal residue" evidence="13">
    <location>
        <position position="1"/>
    </location>
</feature>
<proteinExistence type="inferred from homology"/>
<comment type="similarity">
    <text evidence="2 10">Belongs to the protein kinase superfamily. AGC Ser/Thr protein kinase family. GPRK subfamily.</text>
</comment>
<dbReference type="SMART" id="SM00133">
    <property type="entry name" value="S_TK_X"/>
    <property type="match status" value="1"/>
</dbReference>
<dbReference type="InterPro" id="IPR000961">
    <property type="entry name" value="AGC-kinase_C"/>
</dbReference>
<dbReference type="PANTHER" id="PTHR24355">
    <property type="entry name" value="G PROTEIN-COUPLED RECEPTOR KINASE/RIBOSOMAL PROTEIN S6 KINASE"/>
    <property type="match status" value="1"/>
</dbReference>
<feature type="domain" description="Protein kinase" evidence="11">
    <location>
        <begin position="169"/>
        <end position="446"/>
    </location>
</feature>
<keyword evidence="14" id="KW-1185">Reference proteome</keyword>
<dbReference type="FunFam" id="3.30.200.20:FF:001100">
    <property type="entry name" value="G protein-coupled receptor kinase"/>
    <property type="match status" value="1"/>
</dbReference>
<dbReference type="FunFam" id="1.10.167.10:FF:000009">
    <property type="entry name" value="G protein-coupled receptor kinase"/>
    <property type="match status" value="1"/>
</dbReference>
<dbReference type="PROSITE" id="PS50132">
    <property type="entry name" value="RGS"/>
    <property type="match status" value="1"/>
</dbReference>
<dbReference type="FunFam" id="1.10.510.10:FF:000074">
    <property type="entry name" value="G protein-coupled receptor kinase"/>
    <property type="match status" value="1"/>
</dbReference>
<dbReference type="GO" id="GO:0009966">
    <property type="term" value="P:regulation of signal transduction"/>
    <property type="evidence" value="ECO:0007669"/>
    <property type="project" value="TreeGrafter"/>
</dbReference>
<dbReference type="Gene3D" id="1.10.167.10">
    <property type="entry name" value="Regulator of G-protein Signalling 4, domain 2"/>
    <property type="match status" value="1"/>
</dbReference>
<feature type="domain" description="RGS" evidence="12">
    <location>
        <begin position="42"/>
        <end position="154"/>
    </location>
</feature>
<gene>
    <name evidence="13" type="primary">Grk5_2</name>
    <name evidence="13" type="ORF">ANHANH_R09154</name>
</gene>
<keyword evidence="7 10" id="KW-0418">Kinase</keyword>
<evidence type="ECO:0000256" key="2">
    <source>
        <dbReference type="ARBA" id="ARBA00009793"/>
    </source>
</evidence>
<comment type="caution">
    <text evidence="13">The sequence shown here is derived from an EMBL/GenBank/DDBJ whole genome shotgun (WGS) entry which is preliminary data.</text>
</comment>
<dbReference type="InterPro" id="IPR000719">
    <property type="entry name" value="Prot_kinase_dom"/>
</dbReference>
<keyword evidence="8 10" id="KW-0067">ATP-binding</keyword>
<dbReference type="EMBL" id="WBMU01005476">
    <property type="protein sequence ID" value="NXC77373.1"/>
    <property type="molecule type" value="Genomic_DNA"/>
</dbReference>
<dbReference type="EC" id="2.7.11.-" evidence="10"/>
<dbReference type="PROSITE" id="PS50011">
    <property type="entry name" value="PROTEIN_KINASE_DOM"/>
    <property type="match status" value="1"/>
</dbReference>
<dbReference type="InterPro" id="IPR008271">
    <property type="entry name" value="Ser/Thr_kinase_AS"/>
</dbReference>
<dbReference type="GO" id="GO:0005737">
    <property type="term" value="C:cytoplasm"/>
    <property type="evidence" value="ECO:0007669"/>
    <property type="project" value="TreeGrafter"/>
</dbReference>
<evidence type="ECO:0000259" key="11">
    <source>
        <dbReference type="PROSITE" id="PS50011"/>
    </source>
</evidence>
<sequence>GGGGKRKGRSKKWREILRFPHISQCDELRKGLEQDYGSLCQKQPIGRLLFRQFCEMRPELLRCIRFLDAVADYELSPDEKRKEMGEEIIRRFLKQESPDFLPEVGQPHASRCLQDLQKSPCKDLFSSCLRPLHEYLSGDPFANYRDSMYFDRFLQWKYLERQSVTKDTFRQYRILGKGGFGEVRPRGEGGGRWWAGGGSPCCRVPPQGVRLSGAGHGEDVSLAYAYETKDALCLVLTIMNGGDLKFHIYNMGNPGFENERVVFYAAEICCGLQHLHQEGIVYRDLKPENILLDDDGHIRISDLGLAIKIPEGETIRGRVGTVGYMAPEVINNERYTFSPDWWGLGCLVYEMIEGQSPFRARKERVKREEVEKRVQEDQEPYSDKFSEDARAICKMVSWGAAGPRRGWLHPPVVTPCPPPQLLAKDPKQRLGCGADRAAEVKRHPFFRTINFKRLEAGIMTPSFVPDPRAVYCKDVLDIEQFSTVKGVNLDQTDNDFYAKFATGSVSIPWQNEMIETECFKDLNVFGPNGTRSPDLDWRQLPEPPKRSLLQRLFRR</sequence>
<evidence type="ECO:0000259" key="12">
    <source>
        <dbReference type="PROSITE" id="PS50132"/>
    </source>
</evidence>
<evidence type="ECO:0000256" key="4">
    <source>
        <dbReference type="ARBA" id="ARBA00022553"/>
    </source>
</evidence>
<dbReference type="PRINTS" id="PR00717">
    <property type="entry name" value="GPCRKINASE"/>
</dbReference>
<dbReference type="PROSITE" id="PS00108">
    <property type="entry name" value="PROTEIN_KINASE_ST"/>
    <property type="match status" value="1"/>
</dbReference>
<dbReference type="GO" id="GO:0007165">
    <property type="term" value="P:signal transduction"/>
    <property type="evidence" value="ECO:0007669"/>
    <property type="project" value="InterPro"/>
</dbReference>
<evidence type="ECO:0000313" key="14">
    <source>
        <dbReference type="Proteomes" id="UP000657035"/>
    </source>
</evidence>
<dbReference type="GO" id="GO:0005524">
    <property type="term" value="F:ATP binding"/>
    <property type="evidence" value="ECO:0007669"/>
    <property type="project" value="UniProtKB-KW"/>
</dbReference>
<keyword evidence="6 10" id="KW-0547">Nucleotide-binding</keyword>
<keyword evidence="5 10" id="KW-0808">Transferase</keyword>
<dbReference type="SUPFAM" id="SSF48097">
    <property type="entry name" value="Regulator of G-protein signaling, RGS"/>
    <property type="match status" value="1"/>
</dbReference>
<evidence type="ECO:0000256" key="5">
    <source>
        <dbReference type="ARBA" id="ARBA00022679"/>
    </source>
</evidence>
<dbReference type="GO" id="GO:0004703">
    <property type="term" value="F:G protein-coupled receptor kinase activity"/>
    <property type="evidence" value="ECO:0007669"/>
    <property type="project" value="UniProtKB-EC"/>
</dbReference>
<dbReference type="InterPro" id="IPR036305">
    <property type="entry name" value="RGS_sf"/>
</dbReference>
<dbReference type="Gene3D" id="1.10.510.10">
    <property type="entry name" value="Transferase(Phosphotransferase) domain 1"/>
    <property type="match status" value="2"/>
</dbReference>
<keyword evidence="4" id="KW-0597">Phosphoprotein</keyword>
<accession>A0A851QAF3</accession>
<reference evidence="13" key="1">
    <citation type="submission" date="2019-09" db="EMBL/GenBank/DDBJ databases">
        <title>Bird 10,000 Genomes (B10K) Project - Family phase.</title>
        <authorList>
            <person name="Zhang G."/>
        </authorList>
    </citation>
    <scope>NUCLEOTIDE SEQUENCE</scope>
    <source>
        <strain evidence="13">B10K-CU-031-38</strain>
    </source>
</reference>
<protein>
    <recommendedName>
        <fullName evidence="10">G protein-coupled receptor kinase</fullName>
        <ecNumber evidence="10">2.7.11.-</ecNumber>
    </recommendedName>
</protein>
<evidence type="ECO:0000256" key="9">
    <source>
        <dbReference type="PIRSR" id="PIRSR600239-51"/>
    </source>
</evidence>
<dbReference type="SUPFAM" id="SSF56112">
    <property type="entry name" value="Protein kinase-like (PK-like)"/>
    <property type="match status" value="1"/>
</dbReference>
<dbReference type="InterPro" id="IPR000239">
    <property type="entry name" value="GPCR_kinase"/>
</dbReference>
<name>A0A851QAF3_ANHAN</name>
<dbReference type="InterPro" id="IPR044926">
    <property type="entry name" value="RGS_subdomain_2"/>
</dbReference>
<evidence type="ECO:0000256" key="3">
    <source>
        <dbReference type="ARBA" id="ARBA00022527"/>
    </source>
</evidence>
<dbReference type="PANTHER" id="PTHR24355:SF26">
    <property type="entry name" value="G PROTEIN-COUPLED RECEPTOR KINASE"/>
    <property type="match status" value="1"/>
</dbReference>
<feature type="non-terminal residue" evidence="13">
    <location>
        <position position="555"/>
    </location>
</feature>
<dbReference type="Proteomes" id="UP000657035">
    <property type="component" value="Unassembled WGS sequence"/>
</dbReference>
<dbReference type="Pfam" id="PF00615">
    <property type="entry name" value="RGS"/>
    <property type="match status" value="1"/>
</dbReference>
<evidence type="ECO:0000256" key="8">
    <source>
        <dbReference type="ARBA" id="ARBA00022840"/>
    </source>
</evidence>
<dbReference type="InterPro" id="IPR011009">
    <property type="entry name" value="Kinase-like_dom_sf"/>
</dbReference>
<evidence type="ECO:0000313" key="13">
    <source>
        <dbReference type="EMBL" id="NXC77373.1"/>
    </source>
</evidence>
<dbReference type="Gene3D" id="3.30.200.20">
    <property type="entry name" value="Phosphorylase Kinase, domain 1"/>
    <property type="match status" value="2"/>
</dbReference>
<evidence type="ECO:0000256" key="10">
    <source>
        <dbReference type="RuleBase" id="RU000308"/>
    </source>
</evidence>
<evidence type="ECO:0000256" key="1">
    <source>
        <dbReference type="ARBA" id="ARBA00001256"/>
    </source>
</evidence>
<organism evidence="13 14">
    <name type="scientific">Anhinga anhinga</name>
    <name type="common">Anhinga</name>
    <name type="synonym">Plotus anhinga</name>
    <dbReference type="NCBI Taxonomy" id="56067"/>
    <lineage>
        <taxon>Eukaryota</taxon>
        <taxon>Metazoa</taxon>
        <taxon>Chordata</taxon>
        <taxon>Craniata</taxon>
        <taxon>Vertebrata</taxon>
        <taxon>Euteleostomi</taxon>
        <taxon>Archelosauria</taxon>
        <taxon>Archosauria</taxon>
        <taxon>Dinosauria</taxon>
        <taxon>Saurischia</taxon>
        <taxon>Theropoda</taxon>
        <taxon>Coelurosauria</taxon>
        <taxon>Aves</taxon>
        <taxon>Neognathae</taxon>
        <taxon>Neoaves</taxon>
        <taxon>Aequornithes</taxon>
        <taxon>Suliformes</taxon>
        <taxon>Anhingidae</taxon>
        <taxon>Anhinga</taxon>
    </lineage>
</organism>
<evidence type="ECO:0000256" key="7">
    <source>
        <dbReference type="ARBA" id="ARBA00022777"/>
    </source>
</evidence>
<dbReference type="InterPro" id="IPR016137">
    <property type="entry name" value="RGS"/>
</dbReference>
<keyword evidence="3 10" id="KW-0723">Serine/threonine-protein kinase</keyword>
<evidence type="ECO:0000256" key="6">
    <source>
        <dbReference type="ARBA" id="ARBA00022741"/>
    </source>
</evidence>
<dbReference type="SMART" id="SM00220">
    <property type="entry name" value="S_TKc"/>
    <property type="match status" value="1"/>
</dbReference>
<dbReference type="Pfam" id="PF00069">
    <property type="entry name" value="Pkinase"/>
    <property type="match status" value="1"/>
</dbReference>
<feature type="active site" description="Proton acceptor" evidence="9">
    <location>
        <position position="284"/>
    </location>
</feature>
<dbReference type="SMART" id="SM00315">
    <property type="entry name" value="RGS"/>
    <property type="match status" value="1"/>
</dbReference>